<dbReference type="OrthoDB" id="7634782at2759"/>
<accession>Q95SD4</accession>
<protein>
    <submittedName>
        <fullName evidence="1">GM02640p</fullName>
    </submittedName>
</protein>
<organism evidence="1">
    <name type="scientific">Drosophila melanogaster</name>
    <name type="common">Fruit fly</name>
    <dbReference type="NCBI Taxonomy" id="7227"/>
    <lineage>
        <taxon>Eukaryota</taxon>
        <taxon>Metazoa</taxon>
        <taxon>Ecdysozoa</taxon>
        <taxon>Arthropoda</taxon>
        <taxon>Hexapoda</taxon>
        <taxon>Insecta</taxon>
        <taxon>Pterygota</taxon>
        <taxon>Neoptera</taxon>
        <taxon>Endopterygota</taxon>
        <taxon>Diptera</taxon>
        <taxon>Brachycera</taxon>
        <taxon>Muscomorpha</taxon>
        <taxon>Ephydroidea</taxon>
        <taxon>Drosophilidae</taxon>
        <taxon>Drosophila</taxon>
        <taxon>Sophophora</taxon>
    </lineage>
</organism>
<name>Q95SD4_DROME</name>
<evidence type="ECO:0000313" key="2">
    <source>
        <dbReference type="FlyBase" id="FBgn0000568"/>
    </source>
</evidence>
<dbReference type="EMBL" id="AY060847">
    <property type="protein sequence ID" value="AAL28395.1"/>
    <property type="molecule type" value="mRNA"/>
</dbReference>
<dbReference type="AGR" id="FB:FBgn0000568"/>
<dbReference type="AlphaFoldDB" id="Q95SD4"/>
<dbReference type="FlyBase" id="FBgn0000568">
    <property type="gene designation" value="Eip75B"/>
</dbReference>
<reference evidence="1" key="1">
    <citation type="submission" date="2001-10" db="EMBL/GenBank/DDBJ databases">
        <authorList>
            <person name="Stapleton M."/>
            <person name="Brokstein P."/>
            <person name="Hong L."/>
            <person name="Agbayani A."/>
            <person name="Carlson J."/>
            <person name="Champe M."/>
            <person name="Chavez C."/>
            <person name="Dorsett V."/>
            <person name="Farfan D."/>
            <person name="Frise E."/>
            <person name="George R."/>
            <person name="Gonzalez M."/>
            <person name="Guarin H."/>
            <person name="Li P."/>
            <person name="Liao G."/>
            <person name="Miranda A."/>
            <person name="Mungall C.J."/>
            <person name="Nunoo J."/>
            <person name="Pacleb J."/>
            <person name="Paragas V."/>
            <person name="Park S."/>
            <person name="Phouanenavong S."/>
            <person name="Wan K."/>
            <person name="Yu C."/>
            <person name="Lewis S.E."/>
            <person name="Rubin G.M."/>
            <person name="Celniker S."/>
        </authorList>
    </citation>
    <scope>NUCLEOTIDE SEQUENCE</scope>
</reference>
<evidence type="ECO:0000313" key="1">
    <source>
        <dbReference type="EMBL" id="AAL28395.1"/>
    </source>
</evidence>
<sequence>MFSALVVVGAKLLCFFGCFLKKLQIIIIKFLNT</sequence>
<gene>
    <name evidence="2" type="primary">Eip75B</name>
    <name evidence="2" type="ORF">CG8127</name>
</gene>
<proteinExistence type="evidence at transcript level"/>